<dbReference type="SUPFAM" id="SSF51905">
    <property type="entry name" value="FAD/NAD(P)-binding domain"/>
    <property type="match status" value="1"/>
</dbReference>
<dbReference type="GO" id="GO:0008734">
    <property type="term" value="F:L-aspartate oxidase activity"/>
    <property type="evidence" value="ECO:0007669"/>
    <property type="project" value="UniProtKB-UniRule"/>
</dbReference>
<evidence type="ECO:0000256" key="1">
    <source>
        <dbReference type="ARBA" id="ARBA00001974"/>
    </source>
</evidence>
<dbReference type="PANTHER" id="PTHR42716">
    <property type="entry name" value="L-ASPARTATE OXIDASE"/>
    <property type="match status" value="1"/>
</dbReference>
<dbReference type="SUPFAM" id="SSF46977">
    <property type="entry name" value="Succinate dehydrogenase/fumarate reductase flavoprotein C-terminal domain"/>
    <property type="match status" value="1"/>
</dbReference>
<comment type="cofactor">
    <cofactor evidence="1 12">
        <name>FAD</name>
        <dbReference type="ChEBI" id="CHEBI:57692"/>
    </cofactor>
</comment>
<comment type="similarity">
    <text evidence="3 12">Belongs to the FAD-dependent oxidoreductase 2 family. NadB subfamily.</text>
</comment>
<keyword evidence="7 12" id="KW-0662">Pyridine nucleotide biosynthesis</keyword>
<dbReference type="GO" id="GO:0034628">
    <property type="term" value="P:'de novo' NAD+ biosynthetic process from L-aspartate"/>
    <property type="evidence" value="ECO:0007669"/>
    <property type="project" value="TreeGrafter"/>
</dbReference>
<comment type="catalytic activity">
    <reaction evidence="10">
        <text>L-aspartate + O2 = iminosuccinate + H2O2</text>
        <dbReference type="Rhea" id="RHEA:25876"/>
        <dbReference type="ChEBI" id="CHEBI:15379"/>
        <dbReference type="ChEBI" id="CHEBI:16240"/>
        <dbReference type="ChEBI" id="CHEBI:29991"/>
        <dbReference type="ChEBI" id="CHEBI:77875"/>
        <dbReference type="EC" id="1.4.3.16"/>
    </reaction>
    <physiologicalReaction direction="left-to-right" evidence="10">
        <dbReference type="Rhea" id="RHEA:25877"/>
    </physiologicalReaction>
</comment>
<feature type="domain" description="FAD-dependent oxidoreductase 2 FAD-binding" evidence="13">
    <location>
        <begin position="4"/>
        <end position="368"/>
    </location>
</feature>
<reference evidence="14 15" key="1">
    <citation type="journal article" date="2015" name="Genome Announc.">
        <title>Expanding the biotechnology potential of lactobacilli through comparative genomics of 213 strains and associated genera.</title>
        <authorList>
            <person name="Sun Z."/>
            <person name="Harris H.M."/>
            <person name="McCann A."/>
            <person name="Guo C."/>
            <person name="Argimon S."/>
            <person name="Zhang W."/>
            <person name="Yang X."/>
            <person name="Jeffery I.B."/>
            <person name="Cooney J.C."/>
            <person name="Kagawa T.F."/>
            <person name="Liu W."/>
            <person name="Song Y."/>
            <person name="Salvetti E."/>
            <person name="Wrobel A."/>
            <person name="Rasinkangas P."/>
            <person name="Parkhill J."/>
            <person name="Rea M.C."/>
            <person name="O'Sullivan O."/>
            <person name="Ritari J."/>
            <person name="Douillard F.P."/>
            <person name="Paul Ross R."/>
            <person name="Yang R."/>
            <person name="Briner A.E."/>
            <person name="Felis G.E."/>
            <person name="de Vos W.M."/>
            <person name="Barrangou R."/>
            <person name="Klaenhammer T.R."/>
            <person name="Caufield P.W."/>
            <person name="Cui Y."/>
            <person name="Zhang H."/>
            <person name="O'Toole P.W."/>
        </authorList>
    </citation>
    <scope>NUCLEOTIDE SEQUENCE [LARGE SCALE GENOMIC DNA]</scope>
    <source>
        <strain evidence="14 15">DSM 22697</strain>
    </source>
</reference>
<dbReference type="InterPro" id="IPR027477">
    <property type="entry name" value="Succ_DH/fumarate_Rdtase_cat_sf"/>
</dbReference>
<dbReference type="STRING" id="1423730.FC75_GL001550"/>
<evidence type="ECO:0000256" key="12">
    <source>
        <dbReference type="RuleBase" id="RU362049"/>
    </source>
</evidence>
<comment type="subcellular location">
    <subcellularLocation>
        <location evidence="12">Cytoplasm</location>
    </subcellularLocation>
</comment>
<dbReference type="InterPro" id="IPR036188">
    <property type="entry name" value="FAD/NAD-bd_sf"/>
</dbReference>
<evidence type="ECO:0000256" key="6">
    <source>
        <dbReference type="ARBA" id="ARBA00022630"/>
    </source>
</evidence>
<protein>
    <recommendedName>
        <fullName evidence="5 11">L-aspartate oxidase</fullName>
        <ecNumber evidence="4 11">1.4.3.16</ecNumber>
    </recommendedName>
</protein>
<comment type="function">
    <text evidence="12">Catalyzes the oxidation of L-aspartate to iminoaspartate.</text>
</comment>
<comment type="caution">
    <text evidence="14">The sequence shown here is derived from an EMBL/GenBank/DDBJ whole genome shotgun (WGS) entry which is preliminary data.</text>
</comment>
<accession>A0A0R2F6R9</accession>
<dbReference type="PRINTS" id="PR00368">
    <property type="entry name" value="FADPNR"/>
</dbReference>
<evidence type="ECO:0000256" key="2">
    <source>
        <dbReference type="ARBA" id="ARBA00004950"/>
    </source>
</evidence>
<sequence length="489" mass="52351">MKKVLIIGGGLAGCFVATRLQDTCAVTIVTKGDRRESNSMLAQGGIAASLDPGDSPQSHEEDTMKAGVYHNDEAAVKQLVTLGPKLIKALIAAGMTFDRHPDGPLSFGLEGAHSHHRILHANGDQTGEALTSFVQQQLHHVIWQTQVEALQLVVQNGACQGVLVRHLATGKQEVLVADAVVLATGGLGNLFDFTTNDRTVTGDGIALAAREGVKLTDMAFVQFHPTLLSIDHHCYGLITEAIRGAGAILVDENDTKIMAGVPCADLAPRDVVARHLTAWQAQGHQLFLDISKVANFEQHFPGVTANLDKHHVPFRQTSRIPIQPGAHFMMGGVAADLNAGTSLPRLWAVGEVACNRVHGANRLASNSLLDCLVSGQKAADSIQQMPEQALSPMTVTTPPARPIHLPALAALQKRAWADLGVERTRPQLQAFLRWLQQFNYAQLAAANLSADELTRANLCLCSQLIAQAALAEPKSLGAHYMKEDAHATD</sequence>
<dbReference type="SUPFAM" id="SSF56425">
    <property type="entry name" value="Succinate dehydrogenase/fumarate reductase flavoprotein, catalytic domain"/>
    <property type="match status" value="1"/>
</dbReference>
<keyword evidence="9 12" id="KW-0560">Oxidoreductase</keyword>
<dbReference type="GO" id="GO:0033765">
    <property type="term" value="F:steroid dehydrogenase activity, acting on the CH-CH group of donors"/>
    <property type="evidence" value="ECO:0007669"/>
    <property type="project" value="UniProtKB-ARBA"/>
</dbReference>
<dbReference type="InterPro" id="IPR005288">
    <property type="entry name" value="NadB"/>
</dbReference>
<evidence type="ECO:0000313" key="15">
    <source>
        <dbReference type="Proteomes" id="UP000050865"/>
    </source>
</evidence>
<dbReference type="UniPathway" id="UPA00253">
    <property type="reaction ID" value="UER00326"/>
</dbReference>
<evidence type="ECO:0000256" key="5">
    <source>
        <dbReference type="ARBA" id="ARBA00021901"/>
    </source>
</evidence>
<dbReference type="NCBIfam" id="TIGR00551">
    <property type="entry name" value="nadB"/>
    <property type="match status" value="1"/>
</dbReference>
<dbReference type="Gene3D" id="1.20.58.100">
    <property type="entry name" value="Fumarate reductase/succinate dehydrogenase flavoprotein-like, C-terminal domain"/>
    <property type="match status" value="1"/>
</dbReference>
<organism evidence="14 15">
    <name type="scientific">Lacticaseibacillus camelliae DSM 22697 = JCM 13995</name>
    <dbReference type="NCBI Taxonomy" id="1423730"/>
    <lineage>
        <taxon>Bacteria</taxon>
        <taxon>Bacillati</taxon>
        <taxon>Bacillota</taxon>
        <taxon>Bacilli</taxon>
        <taxon>Lactobacillales</taxon>
        <taxon>Lactobacillaceae</taxon>
        <taxon>Lacticaseibacillus</taxon>
    </lineage>
</organism>
<evidence type="ECO:0000256" key="8">
    <source>
        <dbReference type="ARBA" id="ARBA00022827"/>
    </source>
</evidence>
<dbReference type="PANTHER" id="PTHR42716:SF2">
    <property type="entry name" value="L-ASPARTATE OXIDASE, CHLOROPLASTIC"/>
    <property type="match status" value="1"/>
</dbReference>
<dbReference type="GO" id="GO:0005737">
    <property type="term" value="C:cytoplasm"/>
    <property type="evidence" value="ECO:0007669"/>
    <property type="project" value="UniProtKB-SubCell"/>
</dbReference>
<dbReference type="OrthoDB" id="9806724at2"/>
<evidence type="ECO:0000313" key="14">
    <source>
        <dbReference type="EMBL" id="KRN23350.1"/>
    </source>
</evidence>
<name>A0A0R2F6R9_9LACO</name>
<dbReference type="RefSeq" id="WP_054662229.1">
    <property type="nucleotide sequence ID" value="NZ_AYZJ01000028.1"/>
</dbReference>
<keyword evidence="15" id="KW-1185">Reference proteome</keyword>
<comment type="pathway">
    <text evidence="2 12">Cofactor biosynthesis; NAD(+) biosynthesis; iminoaspartate from L-aspartate (oxidase route): step 1/1.</text>
</comment>
<evidence type="ECO:0000256" key="3">
    <source>
        <dbReference type="ARBA" id="ARBA00008562"/>
    </source>
</evidence>
<dbReference type="EMBL" id="AYZJ01000028">
    <property type="protein sequence ID" value="KRN23350.1"/>
    <property type="molecule type" value="Genomic_DNA"/>
</dbReference>
<evidence type="ECO:0000256" key="10">
    <source>
        <dbReference type="ARBA" id="ARBA00048305"/>
    </source>
</evidence>
<keyword evidence="8 12" id="KW-0274">FAD</keyword>
<dbReference type="AlphaFoldDB" id="A0A0R2F6R9"/>
<dbReference type="Gene3D" id="3.90.700.10">
    <property type="entry name" value="Succinate dehydrogenase/fumarate reductase flavoprotein, catalytic domain"/>
    <property type="match status" value="1"/>
</dbReference>
<proteinExistence type="inferred from homology"/>
<dbReference type="Gene3D" id="3.50.50.60">
    <property type="entry name" value="FAD/NAD(P)-binding domain"/>
    <property type="match status" value="1"/>
</dbReference>
<evidence type="ECO:0000256" key="4">
    <source>
        <dbReference type="ARBA" id="ARBA00012173"/>
    </source>
</evidence>
<keyword evidence="6 12" id="KW-0285">Flavoprotein</keyword>
<dbReference type="InterPro" id="IPR037099">
    <property type="entry name" value="Fum_R/Succ_DH_flav-like_C_sf"/>
</dbReference>
<evidence type="ECO:0000256" key="9">
    <source>
        <dbReference type="ARBA" id="ARBA00023002"/>
    </source>
</evidence>
<evidence type="ECO:0000259" key="13">
    <source>
        <dbReference type="Pfam" id="PF00890"/>
    </source>
</evidence>
<dbReference type="EC" id="1.4.3.16" evidence="4 11"/>
<dbReference type="PATRIC" id="fig|1423730.4.peg.1625"/>
<evidence type="ECO:0000256" key="7">
    <source>
        <dbReference type="ARBA" id="ARBA00022642"/>
    </source>
</evidence>
<gene>
    <name evidence="14" type="ORF">FC75_GL001550</name>
</gene>
<dbReference type="Proteomes" id="UP000050865">
    <property type="component" value="Unassembled WGS sequence"/>
</dbReference>
<dbReference type="InterPro" id="IPR003953">
    <property type="entry name" value="FAD-dep_OxRdtase_2_FAD-bd"/>
</dbReference>
<dbReference type="Pfam" id="PF00890">
    <property type="entry name" value="FAD_binding_2"/>
    <property type="match status" value="1"/>
</dbReference>
<evidence type="ECO:0000256" key="11">
    <source>
        <dbReference type="NCBIfam" id="TIGR00551"/>
    </source>
</evidence>